<dbReference type="AlphaFoldDB" id="A0A0E9PDB8"/>
<name>A0A0E9PDB8_ANGAN</name>
<sequence length="26" mass="2837">MFKALHKSPISLNSYTVSVTDLSQGL</sequence>
<accession>A0A0E9PDB8</accession>
<dbReference type="EMBL" id="GBXM01106754">
    <property type="protein sequence ID" value="JAH01823.1"/>
    <property type="molecule type" value="Transcribed_RNA"/>
</dbReference>
<proteinExistence type="predicted"/>
<evidence type="ECO:0000313" key="1">
    <source>
        <dbReference type="EMBL" id="JAH01823.1"/>
    </source>
</evidence>
<reference evidence="1" key="2">
    <citation type="journal article" date="2015" name="Fish Shellfish Immunol.">
        <title>Early steps in the European eel (Anguilla anguilla)-Vibrio vulnificus interaction in the gills: Role of the RtxA13 toxin.</title>
        <authorList>
            <person name="Callol A."/>
            <person name="Pajuelo D."/>
            <person name="Ebbesson L."/>
            <person name="Teles M."/>
            <person name="MacKenzie S."/>
            <person name="Amaro C."/>
        </authorList>
    </citation>
    <scope>NUCLEOTIDE SEQUENCE</scope>
</reference>
<protein>
    <submittedName>
        <fullName evidence="1">Uncharacterized protein</fullName>
    </submittedName>
</protein>
<reference evidence="1" key="1">
    <citation type="submission" date="2014-11" db="EMBL/GenBank/DDBJ databases">
        <authorList>
            <person name="Amaro Gonzalez C."/>
        </authorList>
    </citation>
    <scope>NUCLEOTIDE SEQUENCE</scope>
</reference>
<organism evidence="1">
    <name type="scientific">Anguilla anguilla</name>
    <name type="common">European freshwater eel</name>
    <name type="synonym">Muraena anguilla</name>
    <dbReference type="NCBI Taxonomy" id="7936"/>
    <lineage>
        <taxon>Eukaryota</taxon>
        <taxon>Metazoa</taxon>
        <taxon>Chordata</taxon>
        <taxon>Craniata</taxon>
        <taxon>Vertebrata</taxon>
        <taxon>Euteleostomi</taxon>
        <taxon>Actinopterygii</taxon>
        <taxon>Neopterygii</taxon>
        <taxon>Teleostei</taxon>
        <taxon>Anguilliformes</taxon>
        <taxon>Anguillidae</taxon>
        <taxon>Anguilla</taxon>
    </lineage>
</organism>